<evidence type="ECO:0000313" key="1">
    <source>
        <dbReference type="EMBL" id="OAD22088.1"/>
    </source>
</evidence>
<accession>A0A176S2E5</accession>
<sequence>MIICDLPIPCFPISIMFCSGGVSLSISMSSGTSIFMAIFSYQLSVIINFRE</sequence>
<dbReference type="Proteomes" id="UP000076962">
    <property type="component" value="Unassembled WGS sequence"/>
</dbReference>
<reference evidence="1 2" key="1">
    <citation type="submission" date="2016-05" db="EMBL/GenBank/DDBJ databases">
        <title>Single-cell genome of chain-forming Candidatus Thiomargarita nelsonii and comparison to other large sulfur-oxidizing bacteria.</title>
        <authorList>
            <person name="Winkel M."/>
            <person name="Salman V."/>
            <person name="Woyke T."/>
            <person name="Schulz-Vogt H."/>
            <person name="Richter M."/>
            <person name="Flood B."/>
            <person name="Bailey J."/>
            <person name="Amann R."/>
            <person name="Mussmann M."/>
        </authorList>
    </citation>
    <scope>NUCLEOTIDE SEQUENCE [LARGE SCALE GENOMIC DNA]</scope>
    <source>
        <strain evidence="1 2">THI036</strain>
    </source>
</reference>
<comment type="caution">
    <text evidence="1">The sequence shown here is derived from an EMBL/GenBank/DDBJ whole genome shotgun (WGS) entry which is preliminary data.</text>
</comment>
<evidence type="ECO:0000313" key="2">
    <source>
        <dbReference type="Proteomes" id="UP000076962"/>
    </source>
</evidence>
<keyword evidence="2" id="KW-1185">Reference proteome</keyword>
<organism evidence="1 2">
    <name type="scientific">Candidatus Thiomargarita nelsonii</name>
    <dbReference type="NCBI Taxonomy" id="1003181"/>
    <lineage>
        <taxon>Bacteria</taxon>
        <taxon>Pseudomonadati</taxon>
        <taxon>Pseudomonadota</taxon>
        <taxon>Gammaproteobacteria</taxon>
        <taxon>Thiotrichales</taxon>
        <taxon>Thiotrichaceae</taxon>
        <taxon>Thiomargarita</taxon>
    </lineage>
</organism>
<dbReference type="EMBL" id="LUTY01001180">
    <property type="protein sequence ID" value="OAD22088.1"/>
    <property type="molecule type" value="Genomic_DNA"/>
</dbReference>
<proteinExistence type="predicted"/>
<dbReference type="AlphaFoldDB" id="A0A176S2E5"/>
<protein>
    <submittedName>
        <fullName evidence="1">Uncharacterized protein</fullName>
    </submittedName>
</protein>
<gene>
    <name evidence="1" type="ORF">THIOM_002127</name>
</gene>
<name>A0A176S2E5_9GAMM</name>